<comment type="caution">
    <text evidence="2">The sequence shown here is derived from an EMBL/GenBank/DDBJ whole genome shotgun (WGS) entry which is preliminary data.</text>
</comment>
<accession>A0AAE0K8V6</accession>
<evidence type="ECO:0000256" key="1">
    <source>
        <dbReference type="SAM" id="Phobius"/>
    </source>
</evidence>
<keyword evidence="3" id="KW-1185">Reference proteome</keyword>
<proteinExistence type="predicted"/>
<reference evidence="2" key="2">
    <citation type="submission" date="2023-06" db="EMBL/GenBank/DDBJ databases">
        <authorList>
            <consortium name="Lawrence Berkeley National Laboratory"/>
            <person name="Haridas S."/>
            <person name="Hensen N."/>
            <person name="Bonometti L."/>
            <person name="Westerberg I."/>
            <person name="Brannstrom I.O."/>
            <person name="Guillou S."/>
            <person name="Cros-Aarteil S."/>
            <person name="Calhoun S."/>
            <person name="Kuo A."/>
            <person name="Mondo S."/>
            <person name="Pangilinan J."/>
            <person name="Riley R."/>
            <person name="LaButti K."/>
            <person name="Andreopoulos B."/>
            <person name="Lipzen A."/>
            <person name="Chen C."/>
            <person name="Yanf M."/>
            <person name="Daum C."/>
            <person name="Ng V."/>
            <person name="Clum A."/>
            <person name="Steindorff A."/>
            <person name="Ohm R."/>
            <person name="Martin F."/>
            <person name="Silar P."/>
            <person name="Natvig D."/>
            <person name="Lalanne C."/>
            <person name="Gautier V."/>
            <person name="Ament-velasquez S.L."/>
            <person name="Kruys A."/>
            <person name="Hutchinson M.I."/>
            <person name="Powell A.J."/>
            <person name="Barry K."/>
            <person name="Miller A.N."/>
            <person name="Grigoriev I.V."/>
            <person name="Debuchy R."/>
            <person name="Gladieux P."/>
            <person name="Thoren M.H."/>
            <person name="Johannesson H."/>
        </authorList>
    </citation>
    <scope>NUCLEOTIDE SEQUENCE</scope>
    <source>
        <strain evidence="2">CBS 232.78</strain>
    </source>
</reference>
<sequence>MTSLLIDLQFRIISVMKSMARQSVQTGQWTDHYTQTTHLLMGDDDAELLSSLIAVWLSLGGIFIFNIVKYGIVWLLRKFKTEQTGQDLHVRECLLPRDSEPGPRTIAKVLETSHGGRELSTRIRRYVCQRNNRHRILLVFIGLGLFGVYVSWIILGIISSRVQVGNAALWTSEHCGVWTFDAEHAGEGAATRADVRDRSKEARAGGYARRCYETSDDSVLPSASDCSFFYQPAIGFTKTTTYKCPFPDAGVCAPGSLSITFDTGLVDASQIGINDATRHMFRRSTTCAPLSIESRFVRNEVKNGTTTFYYDYGHRADGANYTFSSTGNPFNMLAPAYRVSAYSTSWYPEFDYWRPIPGLTPPAGSTLTLLFISALHLYYVHASSDPIFIADEKRIFEGETKPWWYKSDPRFRPLACIDNHQLCSPDSQTCWPMTDVRPENLPPSYWLMKLALEQSNIYDSIMGRLGSALIAQEKVIQSTSAGLPDNHWELEAARLFATSLARIQFDAWSIASGEDRDQEGYVDETPSEAGNLCGLFKFKSKGYKNLSLWALVGLWLVLPLLWVMSLEIKDVAWALGWKQDGRMASLQRRAGEGILVVYFLLFLAYVFLGWGITAAWKEIQNFTRKEDAVNSGHGEERLSGGYGSPAA</sequence>
<evidence type="ECO:0000313" key="2">
    <source>
        <dbReference type="EMBL" id="KAK3372201.1"/>
    </source>
</evidence>
<protein>
    <submittedName>
        <fullName evidence="2">Uncharacterized protein</fullName>
    </submittedName>
</protein>
<keyword evidence="1" id="KW-0812">Transmembrane</keyword>
<feature type="transmembrane region" description="Helical" evidence="1">
    <location>
        <begin position="136"/>
        <end position="158"/>
    </location>
</feature>
<dbReference type="EMBL" id="JAULSW010000008">
    <property type="protein sequence ID" value="KAK3372201.1"/>
    <property type="molecule type" value="Genomic_DNA"/>
</dbReference>
<feature type="transmembrane region" description="Helical" evidence="1">
    <location>
        <begin position="363"/>
        <end position="380"/>
    </location>
</feature>
<keyword evidence="1" id="KW-0472">Membrane</keyword>
<feature type="transmembrane region" description="Helical" evidence="1">
    <location>
        <begin position="546"/>
        <end position="565"/>
    </location>
</feature>
<keyword evidence="1" id="KW-1133">Transmembrane helix</keyword>
<dbReference type="AlphaFoldDB" id="A0AAE0K8V6"/>
<feature type="transmembrane region" description="Helical" evidence="1">
    <location>
        <begin position="595"/>
        <end position="616"/>
    </location>
</feature>
<evidence type="ECO:0000313" key="3">
    <source>
        <dbReference type="Proteomes" id="UP001285441"/>
    </source>
</evidence>
<feature type="transmembrane region" description="Helical" evidence="1">
    <location>
        <begin position="48"/>
        <end position="68"/>
    </location>
</feature>
<name>A0AAE0K8V6_9PEZI</name>
<gene>
    <name evidence="2" type="ORF">B0H63DRAFT_484060</name>
</gene>
<reference evidence="2" key="1">
    <citation type="journal article" date="2023" name="Mol. Phylogenet. Evol.">
        <title>Genome-scale phylogeny and comparative genomics of the fungal order Sordariales.</title>
        <authorList>
            <person name="Hensen N."/>
            <person name="Bonometti L."/>
            <person name="Westerberg I."/>
            <person name="Brannstrom I.O."/>
            <person name="Guillou S."/>
            <person name="Cros-Aarteil S."/>
            <person name="Calhoun S."/>
            <person name="Haridas S."/>
            <person name="Kuo A."/>
            <person name="Mondo S."/>
            <person name="Pangilinan J."/>
            <person name="Riley R."/>
            <person name="LaButti K."/>
            <person name="Andreopoulos B."/>
            <person name="Lipzen A."/>
            <person name="Chen C."/>
            <person name="Yan M."/>
            <person name="Daum C."/>
            <person name="Ng V."/>
            <person name="Clum A."/>
            <person name="Steindorff A."/>
            <person name="Ohm R.A."/>
            <person name="Martin F."/>
            <person name="Silar P."/>
            <person name="Natvig D.O."/>
            <person name="Lalanne C."/>
            <person name="Gautier V."/>
            <person name="Ament-Velasquez S.L."/>
            <person name="Kruys A."/>
            <person name="Hutchinson M.I."/>
            <person name="Powell A.J."/>
            <person name="Barry K."/>
            <person name="Miller A.N."/>
            <person name="Grigoriev I.V."/>
            <person name="Debuchy R."/>
            <person name="Gladieux P."/>
            <person name="Hiltunen Thoren M."/>
            <person name="Johannesson H."/>
        </authorList>
    </citation>
    <scope>NUCLEOTIDE SEQUENCE</scope>
    <source>
        <strain evidence="2">CBS 232.78</strain>
    </source>
</reference>
<organism evidence="2 3">
    <name type="scientific">Podospora didyma</name>
    <dbReference type="NCBI Taxonomy" id="330526"/>
    <lineage>
        <taxon>Eukaryota</taxon>
        <taxon>Fungi</taxon>
        <taxon>Dikarya</taxon>
        <taxon>Ascomycota</taxon>
        <taxon>Pezizomycotina</taxon>
        <taxon>Sordariomycetes</taxon>
        <taxon>Sordariomycetidae</taxon>
        <taxon>Sordariales</taxon>
        <taxon>Podosporaceae</taxon>
        <taxon>Podospora</taxon>
    </lineage>
</organism>
<dbReference type="Proteomes" id="UP001285441">
    <property type="component" value="Unassembled WGS sequence"/>
</dbReference>